<feature type="domain" description="RDD" evidence="7">
    <location>
        <begin position="19"/>
        <end position="143"/>
    </location>
</feature>
<feature type="transmembrane region" description="Helical" evidence="6">
    <location>
        <begin position="61"/>
        <end position="79"/>
    </location>
</feature>
<evidence type="ECO:0000313" key="8">
    <source>
        <dbReference type="EMBL" id="QWF70783.1"/>
    </source>
</evidence>
<evidence type="ECO:0000256" key="4">
    <source>
        <dbReference type="ARBA" id="ARBA00022989"/>
    </source>
</evidence>
<feature type="transmembrane region" description="Helical" evidence="6">
    <location>
        <begin position="29"/>
        <end position="49"/>
    </location>
</feature>
<dbReference type="KEGG" id="mpad:KEF85_15940"/>
<keyword evidence="4 6" id="KW-1133">Transmembrane helix</keyword>
<dbReference type="GO" id="GO:0005886">
    <property type="term" value="C:plasma membrane"/>
    <property type="evidence" value="ECO:0007669"/>
    <property type="project" value="UniProtKB-SubCell"/>
</dbReference>
<sequence>MRQKARNHAKKPGVLLVGTPGFLRRLGAIGYDALLLLAVLFLSTSLALPFNGGEAFAPDQFIYPVYLLLVGFLFYGWFWTHGGQTLGLRAWKMQLLSFDGESVSWRQALIRFGAAILSWACLGLGLMWCVIDPQGLCWHDHLSKTRLHKVEREKA</sequence>
<evidence type="ECO:0000256" key="1">
    <source>
        <dbReference type="ARBA" id="ARBA00004651"/>
    </source>
</evidence>
<protein>
    <submittedName>
        <fullName evidence="8">RDD family protein</fullName>
    </submittedName>
</protein>
<dbReference type="RefSeq" id="WP_215582223.1">
    <property type="nucleotide sequence ID" value="NZ_CP073754.1"/>
</dbReference>
<reference evidence="8" key="1">
    <citation type="submission" date="2021-04" db="EMBL/GenBank/DDBJ databases">
        <title>Draft genome sequence data of methanotrophic Methylovulum sp. strain S1L and Methylomonas sp. strain S2AM isolated from boreal lake water columns.</title>
        <authorList>
            <person name="Rissanen A.J."/>
            <person name="Mangayil R."/>
            <person name="Svenning M.M."/>
            <person name="Khanongnuch R."/>
        </authorList>
    </citation>
    <scope>NUCLEOTIDE SEQUENCE</scope>
    <source>
        <strain evidence="8">S2AM</strain>
    </source>
</reference>
<keyword evidence="5 6" id="KW-0472">Membrane</keyword>
<dbReference type="InterPro" id="IPR051791">
    <property type="entry name" value="Pra-immunoreactive"/>
</dbReference>
<dbReference type="AlphaFoldDB" id="A0A975MMT8"/>
<dbReference type="InterPro" id="IPR010432">
    <property type="entry name" value="RDD"/>
</dbReference>
<dbReference type="Proteomes" id="UP000676649">
    <property type="component" value="Chromosome"/>
</dbReference>
<dbReference type="EMBL" id="CP073754">
    <property type="protein sequence ID" value="QWF70783.1"/>
    <property type="molecule type" value="Genomic_DNA"/>
</dbReference>
<keyword evidence="2" id="KW-1003">Cell membrane</keyword>
<proteinExistence type="predicted"/>
<keyword evidence="3 6" id="KW-0812">Transmembrane</keyword>
<keyword evidence="9" id="KW-1185">Reference proteome</keyword>
<evidence type="ECO:0000256" key="2">
    <source>
        <dbReference type="ARBA" id="ARBA00022475"/>
    </source>
</evidence>
<dbReference type="PANTHER" id="PTHR36115:SF10">
    <property type="entry name" value="RDD DOMAIN-CONTAINING PROTEIN"/>
    <property type="match status" value="1"/>
</dbReference>
<accession>A0A975MMT8</accession>
<gene>
    <name evidence="8" type="ORF">KEF85_15940</name>
</gene>
<evidence type="ECO:0000256" key="5">
    <source>
        <dbReference type="ARBA" id="ARBA00023136"/>
    </source>
</evidence>
<evidence type="ECO:0000256" key="6">
    <source>
        <dbReference type="SAM" id="Phobius"/>
    </source>
</evidence>
<feature type="transmembrane region" description="Helical" evidence="6">
    <location>
        <begin position="108"/>
        <end position="128"/>
    </location>
</feature>
<evidence type="ECO:0000256" key="3">
    <source>
        <dbReference type="ARBA" id="ARBA00022692"/>
    </source>
</evidence>
<name>A0A975MMT8_9GAMM</name>
<dbReference type="Pfam" id="PF06271">
    <property type="entry name" value="RDD"/>
    <property type="match status" value="1"/>
</dbReference>
<evidence type="ECO:0000259" key="7">
    <source>
        <dbReference type="Pfam" id="PF06271"/>
    </source>
</evidence>
<organism evidence="8 9">
    <name type="scientific">Methylomonas paludis</name>
    <dbReference type="NCBI Taxonomy" id="1173101"/>
    <lineage>
        <taxon>Bacteria</taxon>
        <taxon>Pseudomonadati</taxon>
        <taxon>Pseudomonadota</taxon>
        <taxon>Gammaproteobacteria</taxon>
        <taxon>Methylococcales</taxon>
        <taxon>Methylococcaceae</taxon>
        <taxon>Methylomonas</taxon>
    </lineage>
</organism>
<comment type="subcellular location">
    <subcellularLocation>
        <location evidence="1">Cell membrane</location>
        <topology evidence="1">Multi-pass membrane protein</topology>
    </subcellularLocation>
</comment>
<dbReference type="PANTHER" id="PTHR36115">
    <property type="entry name" value="PROLINE-RICH ANTIGEN HOMOLOG-RELATED"/>
    <property type="match status" value="1"/>
</dbReference>
<evidence type="ECO:0000313" key="9">
    <source>
        <dbReference type="Proteomes" id="UP000676649"/>
    </source>
</evidence>